<sequence>MVIAAAPAKSPRIEITNLVKRYRREGGASITPVNDISLEVAGDELVVLLGPSGCGKTTLLRCVAGLERPDEGEIVIDGKVVFSAKRGIYLPAEQRELSMVFQSYALWPHMTVAQNVAYPLQSRRAPAGDIGARVSKVLAMVGVAGLEQQYPSQISGGQQQRVALARALVSGSSVVLFDEPLSNVDAQVRAQLRFELQSMQRSLGFSGLYVTHDQTEAMELGHRVAVLDAGVVAALDTPRNVYNRPPSDYVARFVGVANIWPGAIAATGPEGAMVEGAFGRIAVAPEGLANVEAANGRSVGVVTRPENLRLSHAASEQAEHSSLPARVVTQMFSGAHTEVVVELGGGVLATVWVQDQSRLEAFPAGAEAFVTIAHRQVVLVPGTAP</sequence>
<evidence type="ECO:0000256" key="7">
    <source>
        <dbReference type="ARBA" id="ARBA00023136"/>
    </source>
</evidence>
<dbReference type="InterPro" id="IPR047641">
    <property type="entry name" value="ABC_transpr_MalK/UgpC-like"/>
</dbReference>
<evidence type="ECO:0000256" key="4">
    <source>
        <dbReference type="ARBA" id="ARBA00022741"/>
    </source>
</evidence>
<dbReference type="PROSITE" id="PS50893">
    <property type="entry name" value="ABC_TRANSPORTER_2"/>
    <property type="match status" value="1"/>
</dbReference>
<reference evidence="10" key="1">
    <citation type="journal article" date="2019" name="Int. J. Syst. Evol. Microbiol.">
        <title>The Global Catalogue of Microorganisms (GCM) 10K type strain sequencing project: providing services to taxonomists for standard genome sequencing and annotation.</title>
        <authorList>
            <consortium name="The Broad Institute Genomics Platform"/>
            <consortium name="The Broad Institute Genome Sequencing Center for Infectious Disease"/>
            <person name="Wu L."/>
            <person name="Ma J."/>
        </authorList>
    </citation>
    <scope>NUCLEOTIDE SEQUENCE [LARGE SCALE GENOMIC DNA]</scope>
    <source>
        <strain evidence="10">KCTC 42281</strain>
    </source>
</reference>
<protein>
    <submittedName>
        <fullName evidence="9">ABC transporter ATP-binding protein</fullName>
    </submittedName>
</protein>
<organism evidence="9 10">
    <name type="scientific">Devosia honganensis</name>
    <dbReference type="NCBI Taxonomy" id="1610527"/>
    <lineage>
        <taxon>Bacteria</taxon>
        <taxon>Pseudomonadati</taxon>
        <taxon>Pseudomonadota</taxon>
        <taxon>Alphaproteobacteria</taxon>
        <taxon>Hyphomicrobiales</taxon>
        <taxon>Devosiaceae</taxon>
        <taxon>Devosia</taxon>
    </lineage>
</organism>
<evidence type="ECO:0000256" key="1">
    <source>
        <dbReference type="ARBA" id="ARBA00005417"/>
    </source>
</evidence>
<dbReference type="Pfam" id="PF08402">
    <property type="entry name" value="TOBE_2"/>
    <property type="match status" value="1"/>
</dbReference>
<feature type="domain" description="ABC transporter" evidence="8">
    <location>
        <begin position="13"/>
        <end position="254"/>
    </location>
</feature>
<dbReference type="PANTHER" id="PTHR43875">
    <property type="entry name" value="MALTODEXTRIN IMPORT ATP-BINDING PROTEIN MSMX"/>
    <property type="match status" value="1"/>
</dbReference>
<dbReference type="SMART" id="SM00382">
    <property type="entry name" value="AAA"/>
    <property type="match status" value="1"/>
</dbReference>
<dbReference type="InterPro" id="IPR015853">
    <property type="entry name" value="ABC_transpr_FbpC"/>
</dbReference>
<keyword evidence="7" id="KW-0472">Membrane</keyword>
<evidence type="ECO:0000313" key="9">
    <source>
        <dbReference type="EMBL" id="MFC3704231.1"/>
    </source>
</evidence>
<dbReference type="SUPFAM" id="SSF50331">
    <property type="entry name" value="MOP-like"/>
    <property type="match status" value="1"/>
</dbReference>
<dbReference type="Proteomes" id="UP001595613">
    <property type="component" value="Unassembled WGS sequence"/>
</dbReference>
<accession>A0ABV7WY69</accession>
<evidence type="ECO:0000256" key="3">
    <source>
        <dbReference type="ARBA" id="ARBA00022475"/>
    </source>
</evidence>
<keyword evidence="2" id="KW-0813">Transport</keyword>
<proteinExistence type="inferred from homology"/>
<dbReference type="InterPro" id="IPR013611">
    <property type="entry name" value="Transp-assoc_OB_typ2"/>
</dbReference>
<keyword evidence="4" id="KW-0547">Nucleotide-binding</keyword>
<dbReference type="SUPFAM" id="SSF52540">
    <property type="entry name" value="P-loop containing nucleoside triphosphate hydrolases"/>
    <property type="match status" value="1"/>
</dbReference>
<name>A0ABV7WY69_9HYPH</name>
<evidence type="ECO:0000256" key="5">
    <source>
        <dbReference type="ARBA" id="ARBA00022840"/>
    </source>
</evidence>
<dbReference type="RefSeq" id="WP_380095655.1">
    <property type="nucleotide sequence ID" value="NZ_JBHRYD010000001.1"/>
</dbReference>
<keyword evidence="5 9" id="KW-0067">ATP-binding</keyword>
<dbReference type="InterPro" id="IPR008995">
    <property type="entry name" value="Mo/tungstate-bd_C_term_dom"/>
</dbReference>
<dbReference type="InterPro" id="IPR027417">
    <property type="entry name" value="P-loop_NTPase"/>
</dbReference>
<dbReference type="Gene3D" id="3.40.50.300">
    <property type="entry name" value="P-loop containing nucleotide triphosphate hydrolases"/>
    <property type="match status" value="1"/>
</dbReference>
<dbReference type="InterPro" id="IPR003439">
    <property type="entry name" value="ABC_transporter-like_ATP-bd"/>
</dbReference>
<dbReference type="PANTHER" id="PTHR43875:SF15">
    <property type="entry name" value="TREHALOSE IMPORT ATP-BINDING PROTEIN SUGC"/>
    <property type="match status" value="1"/>
</dbReference>
<evidence type="ECO:0000256" key="6">
    <source>
        <dbReference type="ARBA" id="ARBA00022967"/>
    </source>
</evidence>
<evidence type="ECO:0000259" key="8">
    <source>
        <dbReference type="PROSITE" id="PS50893"/>
    </source>
</evidence>
<dbReference type="PROSITE" id="PS00211">
    <property type="entry name" value="ABC_TRANSPORTER_1"/>
    <property type="match status" value="1"/>
</dbReference>
<dbReference type="CDD" id="cd03259">
    <property type="entry name" value="ABC_Carb_Solutes_like"/>
    <property type="match status" value="1"/>
</dbReference>
<evidence type="ECO:0000256" key="2">
    <source>
        <dbReference type="ARBA" id="ARBA00022448"/>
    </source>
</evidence>
<evidence type="ECO:0000313" key="10">
    <source>
        <dbReference type="Proteomes" id="UP001595613"/>
    </source>
</evidence>
<dbReference type="GO" id="GO:0005524">
    <property type="term" value="F:ATP binding"/>
    <property type="evidence" value="ECO:0007669"/>
    <property type="project" value="UniProtKB-KW"/>
</dbReference>
<keyword evidence="3" id="KW-1003">Cell membrane</keyword>
<dbReference type="Pfam" id="PF00005">
    <property type="entry name" value="ABC_tran"/>
    <property type="match status" value="1"/>
</dbReference>
<dbReference type="InterPro" id="IPR017871">
    <property type="entry name" value="ABC_transporter-like_CS"/>
</dbReference>
<keyword evidence="6" id="KW-1278">Translocase</keyword>
<gene>
    <name evidence="9" type="ORF">ACFOOL_05610</name>
</gene>
<comment type="similarity">
    <text evidence="1">Belongs to the ABC transporter superfamily.</text>
</comment>
<comment type="caution">
    <text evidence="9">The sequence shown here is derived from an EMBL/GenBank/DDBJ whole genome shotgun (WGS) entry which is preliminary data.</text>
</comment>
<keyword evidence="10" id="KW-1185">Reference proteome</keyword>
<dbReference type="InterPro" id="IPR003593">
    <property type="entry name" value="AAA+_ATPase"/>
</dbReference>
<dbReference type="Gene3D" id="2.40.50.100">
    <property type="match status" value="1"/>
</dbReference>
<dbReference type="EMBL" id="JBHRYD010000001">
    <property type="protein sequence ID" value="MFC3704231.1"/>
    <property type="molecule type" value="Genomic_DNA"/>
</dbReference>